<organism evidence="11 12">
    <name type="scientific">Aphanothece sacrum FPU1</name>
    <dbReference type="NCBI Taxonomy" id="1920663"/>
    <lineage>
        <taxon>Bacteria</taxon>
        <taxon>Bacillati</taxon>
        <taxon>Cyanobacteriota</taxon>
        <taxon>Cyanophyceae</taxon>
        <taxon>Oscillatoriophycideae</taxon>
        <taxon>Chroococcales</taxon>
        <taxon>Aphanothecaceae</taxon>
        <taxon>Aphanothece</taxon>
    </lineage>
</organism>
<evidence type="ECO:0000313" key="11">
    <source>
        <dbReference type="EMBL" id="GBF80465.1"/>
    </source>
</evidence>
<comment type="similarity">
    <text evidence="1">In the C-terminal section; belongs to the transposase 35 family.</text>
</comment>
<dbReference type="GO" id="GO:0046872">
    <property type="term" value="F:metal ion binding"/>
    <property type="evidence" value="ECO:0007669"/>
    <property type="project" value="UniProtKB-KW"/>
</dbReference>
<dbReference type="Pfam" id="PF12323">
    <property type="entry name" value="HTH_OrfB_IS605"/>
    <property type="match status" value="1"/>
</dbReference>
<feature type="domain" description="Cas12f1-like TNB" evidence="9">
    <location>
        <begin position="276"/>
        <end position="343"/>
    </location>
</feature>
<comment type="caution">
    <text evidence="11">The sequence shown here is derived from an EMBL/GenBank/DDBJ whole genome shotgun (WGS) entry which is preliminary data.</text>
</comment>
<keyword evidence="6" id="KW-0238">DNA-binding</keyword>
<keyword evidence="3" id="KW-0815">Transposition</keyword>
<dbReference type="InterPro" id="IPR010095">
    <property type="entry name" value="Cas12f1-like_TNB"/>
</dbReference>
<reference evidence="12" key="1">
    <citation type="submission" date="2017-05" db="EMBL/GenBank/DDBJ databases">
        <title>Physiological properties and genetic analysis related to exopolysaccharide production of fresh-water unicellular cyanobacterium Aphanothece sacrum, Suizenji Nori, that has been cultured as a food source in Japan.</title>
        <authorList>
            <person name="Kanesaki Y."/>
            <person name="Yoshikawa S."/>
            <person name="Ohki K."/>
        </authorList>
    </citation>
    <scope>NUCLEOTIDE SEQUENCE [LARGE SCALE GENOMIC DNA]</scope>
    <source>
        <strain evidence="12">FPU1</strain>
    </source>
</reference>
<dbReference type="GO" id="GO:0006310">
    <property type="term" value="P:DNA recombination"/>
    <property type="evidence" value="ECO:0007669"/>
    <property type="project" value="UniProtKB-KW"/>
</dbReference>
<evidence type="ECO:0000259" key="8">
    <source>
        <dbReference type="Pfam" id="PF01385"/>
    </source>
</evidence>
<evidence type="ECO:0000256" key="3">
    <source>
        <dbReference type="ARBA" id="ARBA00022578"/>
    </source>
</evidence>
<dbReference type="PANTHER" id="PTHR30405">
    <property type="entry name" value="TRANSPOSASE"/>
    <property type="match status" value="1"/>
</dbReference>
<keyword evidence="4" id="KW-0479">Metal-binding</keyword>
<dbReference type="Pfam" id="PF07282">
    <property type="entry name" value="Cas12f1-like_TNB"/>
    <property type="match status" value="1"/>
</dbReference>
<proteinExistence type="inferred from homology"/>
<keyword evidence="7" id="KW-0233">DNA recombination</keyword>
<dbReference type="NCBIfam" id="NF040570">
    <property type="entry name" value="guided_TnpB"/>
    <property type="match status" value="1"/>
</dbReference>
<dbReference type="GO" id="GO:0032196">
    <property type="term" value="P:transposition"/>
    <property type="evidence" value="ECO:0007669"/>
    <property type="project" value="UniProtKB-KW"/>
</dbReference>
<gene>
    <name evidence="11" type="ORF">AsFPU1_1866</name>
</gene>
<dbReference type="PANTHER" id="PTHR30405:SF25">
    <property type="entry name" value="RNA-GUIDED DNA ENDONUCLEASE INSQ-RELATED"/>
    <property type="match status" value="1"/>
</dbReference>
<name>A0A401IGQ5_APHSA</name>
<keyword evidence="12" id="KW-1185">Reference proteome</keyword>
<evidence type="ECO:0000259" key="10">
    <source>
        <dbReference type="Pfam" id="PF12323"/>
    </source>
</evidence>
<dbReference type="GO" id="GO:0003677">
    <property type="term" value="F:DNA binding"/>
    <property type="evidence" value="ECO:0007669"/>
    <property type="project" value="UniProtKB-KW"/>
</dbReference>
<protein>
    <submittedName>
        <fullName evidence="11">Transposase, IS605 OrfB family protein</fullName>
    </submittedName>
</protein>
<keyword evidence="5" id="KW-0862">Zinc</keyword>
<sequence length="399" mass="45108">MSQLFGCCRVVWNDALAHCQQEYREGKKKPDSKQLSSRLTSLKKTEEKIWLGEVSAVPLQQSLRDLDVAFKNFFNSCTGKRKGKKVKPPKFKSRKSKQSAKFTNNGFKVNQHNVYLAKIGKLKIIWSRKLPSEPLSVTVVKDSADRYFLSFVCEVNPIPLTLNNNSIGVDLGIIDFATLSNSEKIKAPKPLKSNLKRLRKLQRNLSRSQKGSKRREVARKKVAKLHAKITDIRTDFLHKLSTKLIQENQLIALEDLNVSGMIKNRKLFRTISDLGWRSFRTMLIAKGEMYGRDVRVIDRWEPTSQVCSCCGFKGGKKELNIREWTCLNCGTVHDRDVNASKNILKVAGGQSDTKNGRGGRRKTTSLVAVSCEASTTPQYKQRKLVLRESPPFYGAGGCQ</sequence>
<evidence type="ECO:0000256" key="1">
    <source>
        <dbReference type="ARBA" id="ARBA00008761"/>
    </source>
</evidence>
<evidence type="ECO:0000256" key="5">
    <source>
        <dbReference type="ARBA" id="ARBA00022833"/>
    </source>
</evidence>
<dbReference type="InterPro" id="IPR021027">
    <property type="entry name" value="Transposase_put_HTH"/>
</dbReference>
<dbReference type="AlphaFoldDB" id="A0A401IGQ5"/>
<dbReference type="InterPro" id="IPR001959">
    <property type="entry name" value="Transposase"/>
</dbReference>
<dbReference type="Proteomes" id="UP000287247">
    <property type="component" value="Unassembled WGS sequence"/>
</dbReference>
<comment type="similarity">
    <text evidence="2">In the N-terminal section; belongs to the transposase 2 family.</text>
</comment>
<evidence type="ECO:0000313" key="12">
    <source>
        <dbReference type="Proteomes" id="UP000287247"/>
    </source>
</evidence>
<feature type="domain" description="Transposase putative helix-turn-helix" evidence="10">
    <location>
        <begin position="1"/>
        <end position="28"/>
    </location>
</feature>
<dbReference type="NCBIfam" id="TIGR01766">
    <property type="entry name" value="IS200/IS605 family accessory protein TnpB-like domain"/>
    <property type="match status" value="1"/>
</dbReference>
<evidence type="ECO:0000256" key="6">
    <source>
        <dbReference type="ARBA" id="ARBA00023125"/>
    </source>
</evidence>
<evidence type="ECO:0000256" key="4">
    <source>
        <dbReference type="ARBA" id="ARBA00022723"/>
    </source>
</evidence>
<evidence type="ECO:0000256" key="7">
    <source>
        <dbReference type="ARBA" id="ARBA00023172"/>
    </source>
</evidence>
<dbReference type="Pfam" id="PF01385">
    <property type="entry name" value="OrfB_IS605"/>
    <property type="match status" value="1"/>
</dbReference>
<evidence type="ECO:0000259" key="9">
    <source>
        <dbReference type="Pfam" id="PF07282"/>
    </source>
</evidence>
<dbReference type="InterPro" id="IPR051399">
    <property type="entry name" value="RNA-guided_DNA_endo/Transpos"/>
</dbReference>
<accession>A0A401IGQ5</accession>
<evidence type="ECO:0000256" key="2">
    <source>
        <dbReference type="ARBA" id="ARBA00011044"/>
    </source>
</evidence>
<feature type="domain" description="Probable transposase IS891/IS1136/IS1341" evidence="8">
    <location>
        <begin position="151"/>
        <end position="264"/>
    </location>
</feature>
<dbReference type="EMBL" id="BDQK01000008">
    <property type="protein sequence ID" value="GBF80465.1"/>
    <property type="molecule type" value="Genomic_DNA"/>
</dbReference>